<keyword evidence="1" id="KW-1133">Transmembrane helix</keyword>
<keyword evidence="3" id="KW-1185">Reference proteome</keyword>
<evidence type="ECO:0008006" key="4">
    <source>
        <dbReference type="Google" id="ProtNLM"/>
    </source>
</evidence>
<dbReference type="PANTHER" id="PTHR23302">
    <property type="entry name" value="TRANSMEMBRANE CHANNEL-RELATED"/>
    <property type="match status" value="1"/>
</dbReference>
<dbReference type="EMBL" id="JAWDGP010000090">
    <property type="protein sequence ID" value="KAK3803765.1"/>
    <property type="molecule type" value="Genomic_DNA"/>
</dbReference>
<evidence type="ECO:0000313" key="3">
    <source>
        <dbReference type="Proteomes" id="UP001283361"/>
    </source>
</evidence>
<sequence>MASPLVELRHPLSFACECVCNCVCAHVCIQLVPEGTGEILSGHGVNRLTILLLDVESYSPYKLVVGSRPDPDTRKQVPEEDRDVAADLKTIWNAEGIVQYSPIFYGYYGNANKIGQNYRLPLAYLVTGLAAFAFSFIVVLKTMAANSRQSRVSQSSDEEYIFAWKLFTEWDYMIASNETATTKHASITTTFKESILEEQEKAREGNKYLQIFLRVTANVIILILLATSTYIIQLFVERSRQLEVNKRNDPNFEPAFWDANELTVIMTLISTIFPNILDLISLMEKYHPRTSLRLMLARIFVLNLLNLYTLFIALYNKQNDLLASLEELQTNSTVISNCSSQLTTASPIDQSTTSLSLESSGEANTTCSEVVVVEESIASLCWETMIGQVGGCCRRGVHSQSVLGDHDRPGGIQANCHRLGIRRGSNPTDRRVQNVLHQVREQLVLLGHGENVSRISRLQNSGEFAAFDQQPGDNLAGIFLRPWPPLSEPPQAADSGLPEMLGGAHLQRSSREDLQGVTVQQLLLLAAPHHVVSLHVTSPVCHCCCGTVSILRTFQRQ</sequence>
<dbReference type="Proteomes" id="UP001283361">
    <property type="component" value="Unassembled WGS sequence"/>
</dbReference>
<feature type="transmembrane region" description="Helical" evidence="1">
    <location>
        <begin position="122"/>
        <end position="140"/>
    </location>
</feature>
<dbReference type="InterPro" id="IPR038900">
    <property type="entry name" value="TMC"/>
</dbReference>
<keyword evidence="1" id="KW-0472">Membrane</keyword>
<evidence type="ECO:0000313" key="2">
    <source>
        <dbReference type="EMBL" id="KAK3803765.1"/>
    </source>
</evidence>
<proteinExistence type="predicted"/>
<dbReference type="GO" id="GO:0005886">
    <property type="term" value="C:plasma membrane"/>
    <property type="evidence" value="ECO:0007669"/>
    <property type="project" value="InterPro"/>
</dbReference>
<name>A0AAE1BCV4_9GAST</name>
<feature type="transmembrane region" description="Helical" evidence="1">
    <location>
        <begin position="295"/>
        <end position="315"/>
    </location>
</feature>
<dbReference type="AlphaFoldDB" id="A0AAE1BCV4"/>
<dbReference type="GO" id="GO:0008381">
    <property type="term" value="F:mechanosensitive monoatomic ion channel activity"/>
    <property type="evidence" value="ECO:0007669"/>
    <property type="project" value="TreeGrafter"/>
</dbReference>
<evidence type="ECO:0000256" key="1">
    <source>
        <dbReference type="SAM" id="Phobius"/>
    </source>
</evidence>
<keyword evidence="1" id="KW-0812">Transmembrane</keyword>
<feature type="transmembrane region" description="Helical" evidence="1">
    <location>
        <begin position="262"/>
        <end position="283"/>
    </location>
</feature>
<accession>A0AAE1BCV4</accession>
<comment type="caution">
    <text evidence="2">The sequence shown here is derived from an EMBL/GenBank/DDBJ whole genome shotgun (WGS) entry which is preliminary data.</text>
</comment>
<dbReference type="PANTHER" id="PTHR23302:SF40">
    <property type="entry name" value="TRANSMEMBRANE CHANNEL-LIKE PROTEIN"/>
    <property type="match status" value="1"/>
</dbReference>
<reference evidence="2" key="1">
    <citation type="journal article" date="2023" name="G3 (Bethesda)">
        <title>A reference genome for the long-term kleptoplast-retaining sea slug Elysia crispata morphotype clarki.</title>
        <authorList>
            <person name="Eastman K.E."/>
            <person name="Pendleton A.L."/>
            <person name="Shaikh M.A."/>
            <person name="Suttiyut T."/>
            <person name="Ogas R."/>
            <person name="Tomko P."/>
            <person name="Gavelis G."/>
            <person name="Widhalm J.R."/>
            <person name="Wisecaver J.H."/>
        </authorList>
    </citation>
    <scope>NUCLEOTIDE SEQUENCE</scope>
    <source>
        <strain evidence="2">ECLA1</strain>
    </source>
</reference>
<organism evidence="2 3">
    <name type="scientific">Elysia crispata</name>
    <name type="common">lettuce slug</name>
    <dbReference type="NCBI Taxonomy" id="231223"/>
    <lineage>
        <taxon>Eukaryota</taxon>
        <taxon>Metazoa</taxon>
        <taxon>Spiralia</taxon>
        <taxon>Lophotrochozoa</taxon>
        <taxon>Mollusca</taxon>
        <taxon>Gastropoda</taxon>
        <taxon>Heterobranchia</taxon>
        <taxon>Euthyneura</taxon>
        <taxon>Panpulmonata</taxon>
        <taxon>Sacoglossa</taxon>
        <taxon>Placobranchoidea</taxon>
        <taxon>Plakobranchidae</taxon>
        <taxon>Elysia</taxon>
    </lineage>
</organism>
<feature type="transmembrane region" description="Helical" evidence="1">
    <location>
        <begin position="211"/>
        <end position="236"/>
    </location>
</feature>
<gene>
    <name evidence="2" type="ORF">RRG08_052937</name>
</gene>
<protein>
    <recommendedName>
        <fullName evidence="4">TMC domain-containing protein</fullName>
    </recommendedName>
</protein>